<name>A0A3M7M2S7_9PLEO</name>
<dbReference type="AlphaFoldDB" id="A0A3M7M2S7"/>
<proteinExistence type="predicted"/>
<accession>A0A3M7M2S7</accession>
<reference evidence="1 2" key="1">
    <citation type="journal article" date="2014" name="PLoS ONE">
        <title>De novo Genome Assembly of the Fungal Plant Pathogen Pyrenophora semeniperda.</title>
        <authorList>
            <person name="Soliai M.M."/>
            <person name="Meyer S.E."/>
            <person name="Udall J.A."/>
            <person name="Elzinga D.E."/>
            <person name="Hermansen R.A."/>
            <person name="Bodily P.M."/>
            <person name="Hart A.A."/>
            <person name="Coleman C.E."/>
        </authorList>
    </citation>
    <scope>NUCLEOTIDE SEQUENCE [LARGE SCALE GENOMIC DNA]</scope>
    <source>
        <strain evidence="1 2">CCB06</strain>
        <tissue evidence="1">Mycelium</tissue>
    </source>
</reference>
<keyword evidence="2" id="KW-1185">Reference proteome</keyword>
<evidence type="ECO:0000313" key="1">
    <source>
        <dbReference type="EMBL" id="RMZ68781.1"/>
    </source>
</evidence>
<sequence length="155" mass="16892">MCWETQIVHGCVVDSCTLPKSPPLECGGRLGRLTDHLFLVPPPLLRLLSPVLCFDSWVSHRVRLRRAHSWQICNVRSLLRPGVQSLGMSVVYAVENHCARTAKVSVVVKVVGGKRVFGKIQGALLSRTPRGESINSLIALTGSSMGKFAHIVIAS</sequence>
<gene>
    <name evidence="1" type="ORF">GMOD_00002629</name>
</gene>
<organism evidence="1 2">
    <name type="scientific">Pyrenophora seminiperda CCB06</name>
    <dbReference type="NCBI Taxonomy" id="1302712"/>
    <lineage>
        <taxon>Eukaryota</taxon>
        <taxon>Fungi</taxon>
        <taxon>Dikarya</taxon>
        <taxon>Ascomycota</taxon>
        <taxon>Pezizomycotina</taxon>
        <taxon>Dothideomycetes</taxon>
        <taxon>Pleosporomycetidae</taxon>
        <taxon>Pleosporales</taxon>
        <taxon>Pleosporineae</taxon>
        <taxon>Pleosporaceae</taxon>
        <taxon>Pyrenophora</taxon>
    </lineage>
</organism>
<evidence type="ECO:0000313" key="2">
    <source>
        <dbReference type="Proteomes" id="UP000265663"/>
    </source>
</evidence>
<protein>
    <submittedName>
        <fullName evidence="1">Uncharacterized protein</fullName>
    </submittedName>
</protein>
<dbReference type="EMBL" id="KE747817">
    <property type="protein sequence ID" value="RMZ68781.1"/>
    <property type="molecule type" value="Genomic_DNA"/>
</dbReference>
<dbReference type="Proteomes" id="UP000265663">
    <property type="component" value="Unassembled WGS sequence"/>
</dbReference>